<evidence type="ECO:0000313" key="2">
    <source>
        <dbReference type="EMBL" id="WBO86022.1"/>
    </source>
</evidence>
<name>A0ABY7PSY7_9BACT</name>
<organism evidence="2 3">
    <name type="scientific">Hymenobacter yonginensis</name>
    <dbReference type="NCBI Taxonomy" id="748197"/>
    <lineage>
        <taxon>Bacteria</taxon>
        <taxon>Pseudomonadati</taxon>
        <taxon>Bacteroidota</taxon>
        <taxon>Cytophagia</taxon>
        <taxon>Cytophagales</taxon>
        <taxon>Hymenobacteraceae</taxon>
        <taxon>Hymenobacter</taxon>
    </lineage>
</organism>
<protein>
    <recommendedName>
        <fullName evidence="4">Lipoprotein</fullName>
    </recommendedName>
</protein>
<accession>A0ABY7PSY7</accession>
<dbReference type="EMBL" id="CP115396">
    <property type="protein sequence ID" value="WBO86022.1"/>
    <property type="molecule type" value="Genomic_DNA"/>
</dbReference>
<proteinExistence type="predicted"/>
<evidence type="ECO:0000313" key="3">
    <source>
        <dbReference type="Proteomes" id="UP001211872"/>
    </source>
</evidence>
<dbReference type="RefSeq" id="WP_270128617.1">
    <property type="nucleotide sequence ID" value="NZ_CP115396.1"/>
</dbReference>
<dbReference type="Proteomes" id="UP001211872">
    <property type="component" value="Chromosome"/>
</dbReference>
<keyword evidence="3" id="KW-1185">Reference proteome</keyword>
<evidence type="ECO:0000256" key="1">
    <source>
        <dbReference type="SAM" id="SignalP"/>
    </source>
</evidence>
<keyword evidence="1" id="KW-0732">Signal</keyword>
<sequence length="277" mass="31146">MQRSCLLLPLLLLAGCSAPTDSAGSYPQNPAISDAQGHPRDSTTFYFPAADSLPATYVSKSKRPTSYVIDESVMNCTDEMKYASYALTYFKAPVLSNYYLGTDTYRFLWLRSFHLPVLLTLSANEEGASLRTQVLDKKPGFHMLTVQHPDSLSPTVTAGERTRAQKYYTQTMADPEFIRSVAEGKRRAQLIDSADTVLPVTHQQLQHFRQLLAQYQFQRTSACQPVLMLDGAYWLLEAHQASGYNMVARRSPDETDGFHKACEYLLDLSSARGEERY</sequence>
<gene>
    <name evidence="2" type="ORF">O9Z63_07150</name>
</gene>
<reference evidence="2 3" key="1">
    <citation type="journal article" date="2011" name="Int. J. Syst. Evol. Microbiol.">
        <title>Hymenobacter yonginensis sp. nov., isolated from a mesotrophic artificial lake.</title>
        <authorList>
            <person name="Joung Y."/>
            <person name="Cho S.H."/>
            <person name="Kim H."/>
            <person name="Kim S.B."/>
            <person name="Joh K."/>
        </authorList>
    </citation>
    <scope>NUCLEOTIDE SEQUENCE [LARGE SCALE GENOMIC DNA]</scope>
    <source>
        <strain evidence="2 3">KCTC 22745</strain>
    </source>
</reference>
<feature type="chain" id="PRO_5046722764" description="Lipoprotein" evidence="1">
    <location>
        <begin position="24"/>
        <end position="277"/>
    </location>
</feature>
<dbReference type="PROSITE" id="PS51257">
    <property type="entry name" value="PROKAR_LIPOPROTEIN"/>
    <property type="match status" value="1"/>
</dbReference>
<feature type="signal peptide" evidence="1">
    <location>
        <begin position="1"/>
        <end position="23"/>
    </location>
</feature>
<evidence type="ECO:0008006" key="4">
    <source>
        <dbReference type="Google" id="ProtNLM"/>
    </source>
</evidence>